<dbReference type="Gene3D" id="3.40.50.1950">
    <property type="entry name" value="Flavin prenyltransferase-like"/>
    <property type="match status" value="1"/>
</dbReference>
<dbReference type="PANTHER" id="PTHR14359:SF6">
    <property type="entry name" value="PHOSPHOPANTOTHENOYLCYSTEINE DECARBOXYLASE"/>
    <property type="match status" value="1"/>
</dbReference>
<evidence type="ECO:0000313" key="2">
    <source>
        <dbReference type="EMBL" id="TQR45209.1"/>
    </source>
</evidence>
<keyword evidence="3" id="KW-1185">Reference proteome</keyword>
<accession>A0ABY3AQY9</accession>
<gene>
    <name evidence="2" type="ORF">C7Y44_13125</name>
</gene>
<feature type="domain" description="Flavoprotein" evidence="1">
    <location>
        <begin position="23"/>
        <end position="194"/>
    </location>
</feature>
<dbReference type="Pfam" id="PF02441">
    <property type="entry name" value="Flavoprotein"/>
    <property type="match status" value="1"/>
</dbReference>
<proteinExistence type="predicted"/>
<protein>
    <recommendedName>
        <fullName evidence="1">Flavoprotein domain-containing protein</fullName>
    </recommendedName>
</protein>
<comment type="caution">
    <text evidence="2">The sequence shown here is derived from an EMBL/GenBank/DDBJ whole genome shotgun (WGS) entry which is preliminary data.</text>
</comment>
<organism evidence="2 3">
    <name type="scientific">Paenibacillus popilliae</name>
    <name type="common">Bacillus popilliae</name>
    <dbReference type="NCBI Taxonomy" id="78057"/>
    <lineage>
        <taxon>Bacteria</taxon>
        <taxon>Bacillati</taxon>
        <taxon>Bacillota</taxon>
        <taxon>Bacilli</taxon>
        <taxon>Bacillales</taxon>
        <taxon>Paenibacillaceae</taxon>
        <taxon>Paenibacillus</taxon>
    </lineage>
</organism>
<reference evidence="2 3" key="1">
    <citation type="submission" date="2018-03" db="EMBL/GenBank/DDBJ databases">
        <title>Aerobic endospore-forming bacteria genome sequencing and assembly.</title>
        <authorList>
            <person name="Cavalcante D.A."/>
            <person name="Driks A."/>
            <person name="Putonti C."/>
            <person name="De-Souza M.T."/>
        </authorList>
    </citation>
    <scope>NUCLEOTIDE SEQUENCE [LARGE SCALE GENOMIC DNA]</scope>
    <source>
        <strain evidence="2 3">SDF0028</strain>
    </source>
</reference>
<dbReference type="InterPro" id="IPR003382">
    <property type="entry name" value="Flavoprotein"/>
</dbReference>
<evidence type="ECO:0000313" key="3">
    <source>
        <dbReference type="Proteomes" id="UP000316208"/>
    </source>
</evidence>
<dbReference type="SUPFAM" id="SSF52507">
    <property type="entry name" value="Homo-oligomeric flavin-containing Cys decarboxylases, HFCD"/>
    <property type="match status" value="1"/>
</dbReference>
<dbReference type="PANTHER" id="PTHR14359">
    <property type="entry name" value="HOMO-OLIGOMERIC FLAVIN CONTAINING CYS DECARBOXYLASE FAMILY"/>
    <property type="match status" value="1"/>
</dbReference>
<name>A0ABY3AQY9_PAEPP</name>
<sequence length="210" mass="23304">MLHFVPIQNLKGEQTAMSRAYNKILIGITGTIGALNVHNYIFALKGRFQCQLDIVVTDNAKQFVSTLALANLCDHVYDDLFTTNLKAPHVNAVQDADIFLILPASADFLAKMAHGIADDLLSCCVLNYTNPIYIAPNMNNTMWNQPSVQRNVEILKTDGHLFVNVQAEGYKASSGTYTGSDAALPQPEELIQLILHEESRMNEPAYEYNN</sequence>
<evidence type="ECO:0000259" key="1">
    <source>
        <dbReference type="Pfam" id="PF02441"/>
    </source>
</evidence>
<dbReference type="Proteomes" id="UP000316208">
    <property type="component" value="Unassembled WGS sequence"/>
</dbReference>
<dbReference type="EMBL" id="SADY01000003">
    <property type="protein sequence ID" value="TQR45209.1"/>
    <property type="molecule type" value="Genomic_DNA"/>
</dbReference>
<dbReference type="InterPro" id="IPR036551">
    <property type="entry name" value="Flavin_trans-like"/>
</dbReference>